<evidence type="ECO:0000256" key="1">
    <source>
        <dbReference type="SAM" id="SignalP"/>
    </source>
</evidence>
<dbReference type="InterPro" id="IPR011004">
    <property type="entry name" value="Trimer_LpxA-like_sf"/>
</dbReference>
<sequence length="112" mass="12529">MHFILFAHVAHRLIVLFIHGCTIEDDTFVGMGATLLDGVVVKKHAVVAAGTLVRQNVWGGNPAKVPGKLAEEEIYKFCEKSMLLKMPNLLMRSSFKRCCVRSLLDVMRSMIQ</sequence>
<proteinExistence type="predicted"/>
<dbReference type="InterPro" id="IPR001451">
    <property type="entry name" value="Hexapep"/>
</dbReference>
<dbReference type="AlphaFoldDB" id="A0A8S0QZQ7"/>
<organism evidence="2 3">
    <name type="scientific">Olea europaea subsp. europaea</name>
    <dbReference type="NCBI Taxonomy" id="158383"/>
    <lineage>
        <taxon>Eukaryota</taxon>
        <taxon>Viridiplantae</taxon>
        <taxon>Streptophyta</taxon>
        <taxon>Embryophyta</taxon>
        <taxon>Tracheophyta</taxon>
        <taxon>Spermatophyta</taxon>
        <taxon>Magnoliopsida</taxon>
        <taxon>eudicotyledons</taxon>
        <taxon>Gunneridae</taxon>
        <taxon>Pentapetalae</taxon>
        <taxon>asterids</taxon>
        <taxon>lamiids</taxon>
        <taxon>Lamiales</taxon>
        <taxon>Oleaceae</taxon>
        <taxon>Oleeae</taxon>
        <taxon>Olea</taxon>
    </lineage>
</organism>
<dbReference type="OrthoDB" id="25818at2759"/>
<dbReference type="PANTHER" id="PTHR13061:SF50">
    <property type="entry name" value="GAMMA CARBONIC ANHYDRASE 1, MITOCHONDRIAL"/>
    <property type="match status" value="1"/>
</dbReference>
<dbReference type="InterPro" id="IPR050484">
    <property type="entry name" value="Transf_Hexapept/Carb_Anhydrase"/>
</dbReference>
<dbReference type="Proteomes" id="UP000594638">
    <property type="component" value="Unassembled WGS sequence"/>
</dbReference>
<feature type="non-terminal residue" evidence="2">
    <location>
        <position position="1"/>
    </location>
</feature>
<protein>
    <submittedName>
        <fullName evidence="2">Gamma carbonic anhydrase 1, mitochondrial</fullName>
    </submittedName>
</protein>
<dbReference type="Pfam" id="PF00132">
    <property type="entry name" value="Hexapep"/>
    <property type="match status" value="1"/>
</dbReference>
<feature type="chain" id="PRO_5035894863" evidence="1">
    <location>
        <begin position="21"/>
        <end position="112"/>
    </location>
</feature>
<dbReference type="Gramene" id="OE9D001175T1">
    <property type="protein sequence ID" value="OE9D001175C1"/>
    <property type="gene ID" value="OE9D001175"/>
</dbReference>
<gene>
    <name evidence="2" type="ORF">OLEA9_D001175</name>
</gene>
<reference evidence="2 3" key="1">
    <citation type="submission" date="2019-12" db="EMBL/GenBank/DDBJ databases">
        <authorList>
            <person name="Alioto T."/>
            <person name="Alioto T."/>
            <person name="Gomez Garrido J."/>
        </authorList>
    </citation>
    <scope>NUCLEOTIDE SEQUENCE [LARGE SCALE GENOMIC DNA]</scope>
</reference>
<feature type="signal peptide" evidence="1">
    <location>
        <begin position="1"/>
        <end position="20"/>
    </location>
</feature>
<evidence type="ECO:0000313" key="2">
    <source>
        <dbReference type="EMBL" id="CAA2972109.1"/>
    </source>
</evidence>
<dbReference type="PANTHER" id="PTHR13061">
    <property type="entry name" value="DYNACTIN SUBUNIT P25"/>
    <property type="match status" value="1"/>
</dbReference>
<dbReference type="Gene3D" id="2.160.10.10">
    <property type="entry name" value="Hexapeptide repeat proteins"/>
    <property type="match status" value="1"/>
</dbReference>
<evidence type="ECO:0000313" key="3">
    <source>
        <dbReference type="Proteomes" id="UP000594638"/>
    </source>
</evidence>
<comment type="caution">
    <text evidence="2">The sequence shown here is derived from an EMBL/GenBank/DDBJ whole genome shotgun (WGS) entry which is preliminary data.</text>
</comment>
<dbReference type="SUPFAM" id="SSF51161">
    <property type="entry name" value="Trimeric LpxA-like enzymes"/>
    <property type="match status" value="1"/>
</dbReference>
<keyword evidence="3" id="KW-1185">Reference proteome</keyword>
<name>A0A8S0QZQ7_OLEEU</name>
<dbReference type="EMBL" id="CACTIH010002039">
    <property type="protein sequence ID" value="CAA2972109.1"/>
    <property type="molecule type" value="Genomic_DNA"/>
</dbReference>
<accession>A0A8S0QZQ7</accession>
<keyword evidence="1" id="KW-0732">Signal</keyword>